<accession>A0A9P0CFB1</accession>
<dbReference type="InterPro" id="IPR001611">
    <property type="entry name" value="Leu-rich_rpt"/>
</dbReference>
<keyword evidence="3" id="KW-0677">Repeat</keyword>
<dbReference type="OrthoDB" id="676979at2759"/>
<dbReference type="GO" id="GO:0005615">
    <property type="term" value="C:extracellular space"/>
    <property type="evidence" value="ECO:0007669"/>
    <property type="project" value="TreeGrafter"/>
</dbReference>
<dbReference type="PANTHER" id="PTHR24373">
    <property type="entry name" value="SLIT RELATED LEUCINE-RICH REPEAT NEURONAL PROTEIN"/>
    <property type="match status" value="1"/>
</dbReference>
<name>A0A9P0CFB1_9CUCU</name>
<evidence type="ECO:0000256" key="1">
    <source>
        <dbReference type="ARBA" id="ARBA00022614"/>
    </source>
</evidence>
<dbReference type="PROSITE" id="PS51450">
    <property type="entry name" value="LRR"/>
    <property type="match status" value="2"/>
</dbReference>
<evidence type="ECO:0000256" key="3">
    <source>
        <dbReference type="ARBA" id="ARBA00022737"/>
    </source>
</evidence>
<gene>
    <name evidence="5" type="ORF">PSYICH_LOCUS3964</name>
</gene>
<protein>
    <submittedName>
        <fullName evidence="5">Uncharacterized protein</fullName>
    </submittedName>
</protein>
<dbReference type="PANTHER" id="PTHR24373:SF387">
    <property type="entry name" value="LEUCINE-RICH REPEATS AND IMMUNOGLOBULIN-LIKE DOMAINS PROTEIN SMA-10"/>
    <property type="match status" value="1"/>
</dbReference>
<dbReference type="GO" id="GO:0031012">
    <property type="term" value="C:extracellular matrix"/>
    <property type="evidence" value="ECO:0007669"/>
    <property type="project" value="TreeGrafter"/>
</dbReference>
<dbReference type="InterPro" id="IPR003591">
    <property type="entry name" value="Leu-rich_rpt_typical-subtyp"/>
</dbReference>
<evidence type="ECO:0000256" key="4">
    <source>
        <dbReference type="SAM" id="SignalP"/>
    </source>
</evidence>
<evidence type="ECO:0000313" key="5">
    <source>
        <dbReference type="EMBL" id="CAH1102462.1"/>
    </source>
</evidence>
<dbReference type="AlphaFoldDB" id="A0A9P0CFB1"/>
<dbReference type="SUPFAM" id="SSF52058">
    <property type="entry name" value="L domain-like"/>
    <property type="match status" value="1"/>
</dbReference>
<keyword evidence="2 4" id="KW-0732">Signal</keyword>
<keyword evidence="1" id="KW-0433">Leucine-rich repeat</keyword>
<proteinExistence type="predicted"/>
<dbReference type="InterPro" id="IPR032675">
    <property type="entry name" value="LRR_dom_sf"/>
</dbReference>
<organism evidence="5 6">
    <name type="scientific">Psylliodes chrysocephalus</name>
    <dbReference type="NCBI Taxonomy" id="3402493"/>
    <lineage>
        <taxon>Eukaryota</taxon>
        <taxon>Metazoa</taxon>
        <taxon>Ecdysozoa</taxon>
        <taxon>Arthropoda</taxon>
        <taxon>Hexapoda</taxon>
        <taxon>Insecta</taxon>
        <taxon>Pterygota</taxon>
        <taxon>Neoptera</taxon>
        <taxon>Endopterygota</taxon>
        <taxon>Coleoptera</taxon>
        <taxon>Polyphaga</taxon>
        <taxon>Cucujiformia</taxon>
        <taxon>Chrysomeloidea</taxon>
        <taxon>Chrysomelidae</taxon>
        <taxon>Galerucinae</taxon>
        <taxon>Alticini</taxon>
        <taxon>Psylliodes</taxon>
    </lineage>
</organism>
<dbReference type="Pfam" id="PF13855">
    <property type="entry name" value="LRR_8"/>
    <property type="match status" value="2"/>
</dbReference>
<feature type="signal peptide" evidence="4">
    <location>
        <begin position="1"/>
        <end position="20"/>
    </location>
</feature>
<dbReference type="Proteomes" id="UP001153636">
    <property type="component" value="Chromosome 13"/>
</dbReference>
<dbReference type="Gene3D" id="3.80.10.10">
    <property type="entry name" value="Ribonuclease Inhibitor"/>
    <property type="match status" value="2"/>
</dbReference>
<keyword evidence="6" id="KW-1185">Reference proteome</keyword>
<dbReference type="InterPro" id="IPR050328">
    <property type="entry name" value="Dev_Immune_Receptor"/>
</dbReference>
<dbReference type="SMART" id="SM00369">
    <property type="entry name" value="LRR_TYP"/>
    <property type="match status" value="4"/>
</dbReference>
<evidence type="ECO:0000256" key="2">
    <source>
        <dbReference type="ARBA" id="ARBA00022729"/>
    </source>
</evidence>
<reference evidence="5" key="1">
    <citation type="submission" date="2022-01" db="EMBL/GenBank/DDBJ databases">
        <authorList>
            <person name="King R."/>
        </authorList>
    </citation>
    <scope>NUCLEOTIDE SEQUENCE</scope>
</reference>
<dbReference type="EMBL" id="OV651825">
    <property type="protein sequence ID" value="CAH1102462.1"/>
    <property type="molecule type" value="Genomic_DNA"/>
</dbReference>
<sequence length="238" mass="27439">MRLFLVVFLTFVVLLNNIDASFLFGQPCSIRNTAYLKVHKWIAPPGEINCVDVTGFKKNMHNKIRLSNYTNFFNKASNADTLYADHINITRFPILIVKSLPNLELIDLSGNKIRKLPTKMFRLAPKLKKLLVSDNKIMIPKRVSLISSITLQTLMLSNNGIHTIYKYTFRKLPNLEVLYLDNNNLKTLNPMFGTLPNLKMLHVGRNYLTAIPPKELVSKSLRQFITKTQKKDIEKRSY</sequence>
<feature type="chain" id="PRO_5040415314" evidence="4">
    <location>
        <begin position="21"/>
        <end position="238"/>
    </location>
</feature>
<evidence type="ECO:0000313" key="6">
    <source>
        <dbReference type="Proteomes" id="UP001153636"/>
    </source>
</evidence>